<sequence>MAEAVRPRKTKGKGRHEKEKKKQASIGDLETPPQLEKDMSSPAPADNSPALLPTTDNKFPDHFTEILLNDDSGMPDGNRVVDISKGIKQKIGTEGNDWSEEEEKPHFSVSEVEDSLVNRTNGVKAETPTEERYEMLESLRSDEKPMDPSVQTLLDVQEVRPSVLTMKELGSANPSLFLENKEVLKLPRVKYPELPVECFDQKRDVATIKPLAQTERLYPEIPQQPRPLPFTKDQLKIFEPCSWVENVAAITEEFESIAHQDRHDFHELLMNYARCRKQLILAEAKLQIMTSDWKNLKSKVWDFKEEHMTVQGLCEDQAKVVGYHHFQRAEVNSSALADLKRLFELKSDHLHQTFALHSYTSVLSRLQVESYIYDLVNNSPFLRSVAVYPPDHGSQRLEGSHSDVVLLKECISVLFGFTRRIIDDTQFQNDVLMWLQKLVSILLRVALFGDQLFVLNHVLRCPAGVSKWAAPFVQVRIQNNPSGVFHFMQLLAVLMCPVRNRADFLCHIKPAERKGSSSGKESGNWTLVDEAGEEDEDPETSWVLLSEDDLIAFLSQFPFYDLFKNILGFNSREMMKIFAFANSLVDLLALGLETFNRARYRQFVKRIGRIIRMTLCYVSDHWALYLSNNLESGQNVDQYSVAKLQAEYDELFLRAVLRVLKAKRLGIWPFMSEMPFGTLSNSMLWKLFYLMHYAESESVEILYPSMDMADCRSKLSVSENQNKFEESLSTMNSSEGICLLTTFAQMAQTEQANADQELVKSIALEIYQVSYVSVSTRETFSKVGRELLAAITGVHTGIISVLLECVRDTIDKVGMVSLYLFKELPLHRWSPASSELSLIRNWLLNHNLTEVENKLACVILEGLNWGFNEIGALHLNPSLHVEVALMVLEAYQKHISDKPYTGILSESIKQVSYLASIVRTGQTPEASFSQWAWDLVLRLKMHINDRKEHLCDKVPDLTEASILHPVLKAVKSGVPIGCYIGIAVSSVGHSVDKFCAEGVALLGDLIQARHLRAAVHILDKVLPMFYTCPFYLLKNEQFLGHMHLFLQLDNGVPQGMTLQMTHKVTQHLTGINYGENAKLLTNMILTHITASSNPNEVGPVAVLEFWTQVLISQQLWHRDKGSLHLMDQICKVAFRYKQEDCVQKLLYQQHKEALGFHCDRGLLSSFVGWIMAGNVTPSFIDANYNPSQIWFSWAVMNTESLFEEDSQLRRVVEYELTSHSSFSPDQALKKAQQQLKLPVVPSVQRLMIYRWAHQAMATPADHPLLPFFWQKFFLLYLNRPGPQYGLPVKGCIGKRFFGSLNHTHLLKQMKRRLVEVADFHHSASKALRVLVPMDGSPVFPGTRVSSQECMTSPELHKELVRLFNVFIVWLEDESFQKGDVYIPSLPKQYDPHRLAKIMQNEQDLWMEFINMERIIHEIQENINIWNQIKVEMDTSLLAPAATAELPSCVSAKDRILGNLKKHSAPCLPATLQLMKPPVPVISPSCYVSAQESMKLVHKDLTILQQYAKTAAMRESQQVALDSEMLDTIPKLYVNREEQIEMKMECRGNLNKSCSGPAVVTVKFEGMQMDEGISQQLHMLRREMKQLQAEATKPTQISIIEAAVHLENFITALVNAYKVQSPLEIQKIGIGAFFAVVEYVCDETQRHPPPRQFFTSCIEILGQVFISGTQSECRPVLQTILQNRRLCSLVSPYFTPAASPVEFVQLYEKVVEAINDDNSDVIFMLLTKFDLNHWLNSAKPSMSERSKLLECVHLALTLCGLVPEEDLMMPFSIFCKHWNTVLRYQFPDHYSDCLRLLMQSSSEQLVSPECWKISLKAFGCYTLRKIQTSVLAETPDPLAFPSCSNKMMLSTEQVLETIKWLSDFFYKLRFSKPDFQSFGLLSKWSPYITELKTFFEYLVKSLVDYEFVGLVQEAMGSHRVQAGLKSVHSVITELFKPWIMVLDKEDCSPNNRRCYPWLESDTSVAIGMVQLYADCILVLHQASLDRLLPGQRCALWLHLMHYCETCTAPKLPEYILYAYHTEYSKLPWKDMFPDQTIMEEFFKVERGSPKSCFLFLGAVLCDVNWVSILSDVWGPIPRPETQRMLVCLLFMMVFLAKEEKLIDEPGSPLLNLLGQATTLSWHLVDAVSYQNVMGYFSSHYPPSVLLSSHLTDELILKLLKVSAGLSTFPECNIYSDVTPKSRIYIQQMVQFLGSLEQDSEISLSALEQEMSKLLDDVVIFNPPDLDVQKRHMAISGLFMELLMLMNNASVTTAESLRGALLNWIDSKVQGMMVMPLLTAACQSLASIRHMAEATEACILAYFKDESLHAQNPGWGPILASLQVPELTTEDFLQECATLGSYLTLHVYVLQCLNKEQTLPNELKVLVMISQWLEQVQPSSVNEEAKLFLWCHKVLQLSLIQAEQNDGIIMEKIIQILLSVQTKLTLLGEERMTSGLLGAIGLGRKSPLSPRFRVIARSLAAFILAQIPSENQVRLKAGSGLQLSLKAQQALNAIESMTSNKQYTEYQEQSYQAVQFIRYPGHCLQDGNTLLALLINSLYPEVHYLNIIR</sequence>
<dbReference type="Pfam" id="PF26103">
    <property type="entry name" value="TPR_Epg5"/>
    <property type="match status" value="1"/>
</dbReference>
<dbReference type="PANTHER" id="PTHR31139:SF4">
    <property type="entry name" value="ECTOPIC P GRANULES PROTEIN 5 HOMOLOG"/>
    <property type="match status" value="1"/>
</dbReference>
<gene>
    <name evidence="6" type="ORF">GDO86_002565</name>
</gene>
<dbReference type="Pfam" id="PF26106">
    <property type="entry name" value="TPR_Epg5_C"/>
    <property type="match status" value="1"/>
</dbReference>
<keyword evidence="7" id="KW-1185">Reference proteome</keyword>
<keyword evidence="2" id="KW-0072">Autophagy</keyword>
<dbReference type="OrthoDB" id="75419at2759"/>
<dbReference type="EMBL" id="JAACNH010000001">
    <property type="protein sequence ID" value="KAG8456827.1"/>
    <property type="molecule type" value="Genomic_DNA"/>
</dbReference>
<evidence type="ECO:0000259" key="4">
    <source>
        <dbReference type="Pfam" id="PF26103"/>
    </source>
</evidence>
<protein>
    <recommendedName>
        <fullName evidence="8">Ectopic P granules protein 5 homolog</fullName>
    </recommendedName>
</protein>
<comment type="caution">
    <text evidence="6">The sequence shown here is derived from an EMBL/GenBank/DDBJ whole genome shotgun (WGS) entry which is preliminary data.</text>
</comment>
<name>A0A8T2KNF2_9PIPI</name>
<feature type="domain" description="Epg5-like TPR" evidence="5">
    <location>
        <begin position="1203"/>
        <end position="1410"/>
    </location>
</feature>
<evidence type="ECO:0008006" key="8">
    <source>
        <dbReference type="Google" id="ProtNLM"/>
    </source>
</evidence>
<dbReference type="InterPro" id="IPR058750">
    <property type="entry name" value="TPR_Epg5"/>
</dbReference>
<evidence type="ECO:0000256" key="3">
    <source>
        <dbReference type="SAM" id="MobiDB-lite"/>
    </source>
</evidence>
<dbReference type="InterPro" id="IPR051436">
    <property type="entry name" value="Autophagy-related_EPG5"/>
</dbReference>
<evidence type="ECO:0000313" key="7">
    <source>
        <dbReference type="Proteomes" id="UP000812440"/>
    </source>
</evidence>
<dbReference type="Proteomes" id="UP000812440">
    <property type="component" value="Chromosome 1"/>
</dbReference>
<feature type="region of interest" description="Disordered" evidence="3">
    <location>
        <begin position="92"/>
        <end position="113"/>
    </location>
</feature>
<evidence type="ECO:0000256" key="2">
    <source>
        <dbReference type="ARBA" id="ARBA00023006"/>
    </source>
</evidence>
<feature type="domain" description="Epg5-like central TPR repeats" evidence="4">
    <location>
        <begin position="1668"/>
        <end position="2064"/>
    </location>
</feature>
<proteinExistence type="inferred from homology"/>
<dbReference type="GO" id="GO:0097352">
    <property type="term" value="P:autophagosome maturation"/>
    <property type="evidence" value="ECO:0007669"/>
    <property type="project" value="TreeGrafter"/>
</dbReference>
<evidence type="ECO:0000259" key="5">
    <source>
        <dbReference type="Pfam" id="PF26573"/>
    </source>
</evidence>
<feature type="region of interest" description="Disordered" evidence="3">
    <location>
        <begin position="1"/>
        <end position="60"/>
    </location>
</feature>
<dbReference type="InterPro" id="IPR059030">
    <property type="entry name" value="TPR_Epg5_mid"/>
</dbReference>
<comment type="similarity">
    <text evidence="1">Belongs to the EPG5 family.</text>
</comment>
<evidence type="ECO:0000313" key="6">
    <source>
        <dbReference type="EMBL" id="KAG8456827.1"/>
    </source>
</evidence>
<reference evidence="6" key="1">
    <citation type="thesis" date="2020" institute="ProQuest LLC" country="789 East Eisenhower Parkway, Ann Arbor, MI, USA">
        <title>Comparative Genomics and Chromosome Evolution.</title>
        <authorList>
            <person name="Mudd A.B."/>
        </authorList>
    </citation>
    <scope>NUCLEOTIDE SEQUENCE</scope>
    <source>
        <strain evidence="6">Female2</strain>
        <tissue evidence="6">Blood</tissue>
    </source>
</reference>
<organism evidence="6 7">
    <name type="scientific">Hymenochirus boettgeri</name>
    <name type="common">Congo dwarf clawed frog</name>
    <dbReference type="NCBI Taxonomy" id="247094"/>
    <lineage>
        <taxon>Eukaryota</taxon>
        <taxon>Metazoa</taxon>
        <taxon>Chordata</taxon>
        <taxon>Craniata</taxon>
        <taxon>Vertebrata</taxon>
        <taxon>Euteleostomi</taxon>
        <taxon>Amphibia</taxon>
        <taxon>Batrachia</taxon>
        <taxon>Anura</taxon>
        <taxon>Pipoidea</taxon>
        <taxon>Pipidae</taxon>
        <taxon>Pipinae</taxon>
        <taxon>Hymenochirus</taxon>
    </lineage>
</organism>
<dbReference type="GO" id="GO:0005737">
    <property type="term" value="C:cytoplasm"/>
    <property type="evidence" value="ECO:0007669"/>
    <property type="project" value="TreeGrafter"/>
</dbReference>
<accession>A0A8T2KNF2</accession>
<dbReference type="PANTHER" id="PTHR31139">
    <property type="entry name" value="ECTOPIC P GRANULES PROTEIN 5 HOMOLOG"/>
    <property type="match status" value="1"/>
</dbReference>
<dbReference type="Pfam" id="PF26573">
    <property type="entry name" value="TPR_Epg5_2"/>
    <property type="match status" value="1"/>
</dbReference>
<evidence type="ECO:0000256" key="1">
    <source>
        <dbReference type="ARBA" id="ARBA00010948"/>
    </source>
</evidence>